<dbReference type="InterPro" id="IPR002470">
    <property type="entry name" value="Peptidase_S9A"/>
</dbReference>
<dbReference type="SUPFAM" id="SSF50993">
    <property type="entry name" value="Peptidase/esterase 'gauge' domain"/>
    <property type="match status" value="1"/>
</dbReference>
<feature type="region of interest" description="Disordered" evidence="5">
    <location>
        <begin position="9"/>
        <end position="59"/>
    </location>
</feature>
<sequence length="761" mass="83969">MDFAEVLRRLARPGLTGRVPQPGPPETGQRSPVSDATPSTPAAGRNGAPVAKKVPLPRTHHGDTVIDEYEWLRDKDDPEVIAYLEAQNAYTEEHTAQLAGLRADIFGEIKSRTKETDMSVPSRRGGFWYYGRTTEGKQYAAHCRCPIGDADDWTPPEVSETTPLSGEQVLLDANLEAQGHDFFSLGALSVSDDGNWLAYSTDVVGDERYTLRFKDLRTGELLPDVIADTAGGAVWSADGAHVFYQTVDEAWRPDTVWRHDIGAGTDDVKVFHEPDERYWVGMGSTRSDKYLMIAVGSKITSECYVLDTTDPTGEFRSVAPRVEGVEYTVEHAEIGGRDYFLIVHNEERDGVKYEDFAVDIAPVDDPSDRTEFIGHRRGVRVEDVDAFRDYLVLSYRADALPRVSIADLRRIDGMPVAEDFIEVAAAQELFSLGLAGNREWTTPRLRFGYGSFIEPSELFELEVTTGERILLKRQPVLGGYDPGDYVQTREWATAADGTQIPLSIVRHRDVAAPGTEGAAPAPLLIYGYGSYEASYDPGFSVSRLSMLDRGMVFVLAHVRGGGEMGRHWYETGKTLTKKNTFTDFVDSARHLVARGWTTPGQMVAEGGSAGGLLMGAVANLAPELFNGILASVPFVDALNSILDPSLPLTVIEWDEWGDPLHDPVVYEYMRSYTPYENVTAQPYPPILAQTSLNDTRVLFTEAAKWVARLQELSTSDNPILLKTEMSAGHGGVSGRYKQWEEASFEIAWILAQTGAYTAPAE</sequence>
<comment type="similarity">
    <text evidence="1">Belongs to the peptidase S9A family.</text>
</comment>
<dbReference type="InterPro" id="IPR051543">
    <property type="entry name" value="Serine_Peptidase_S9A"/>
</dbReference>
<gene>
    <name evidence="8" type="ORF">GYA93_06425</name>
</gene>
<dbReference type="PANTHER" id="PTHR11757">
    <property type="entry name" value="PROTEASE FAMILY S9A OLIGOPEPTIDASE"/>
    <property type="match status" value="1"/>
</dbReference>
<dbReference type="AlphaFoldDB" id="A0A7K3LLU7"/>
<dbReference type="SUPFAM" id="SSF53474">
    <property type="entry name" value="alpha/beta-Hydrolases"/>
    <property type="match status" value="1"/>
</dbReference>
<evidence type="ECO:0000256" key="1">
    <source>
        <dbReference type="ARBA" id="ARBA00005228"/>
    </source>
</evidence>
<keyword evidence="3" id="KW-0378">Hydrolase</keyword>
<dbReference type="InterPro" id="IPR029058">
    <property type="entry name" value="AB_hydrolase_fold"/>
</dbReference>
<evidence type="ECO:0000256" key="2">
    <source>
        <dbReference type="ARBA" id="ARBA00022670"/>
    </source>
</evidence>
<feature type="domain" description="Peptidase S9 prolyl oligopeptidase catalytic" evidence="6">
    <location>
        <begin position="538"/>
        <end position="753"/>
    </location>
</feature>
<dbReference type="Gene3D" id="3.40.50.1820">
    <property type="entry name" value="alpha/beta hydrolase"/>
    <property type="match status" value="1"/>
</dbReference>
<name>A0A7K3LLU7_9ACTN</name>
<dbReference type="InterPro" id="IPR023302">
    <property type="entry name" value="Pept_S9A_N"/>
</dbReference>
<dbReference type="GO" id="GO:0004252">
    <property type="term" value="F:serine-type endopeptidase activity"/>
    <property type="evidence" value="ECO:0007669"/>
    <property type="project" value="InterPro"/>
</dbReference>
<dbReference type="PRINTS" id="PR00862">
    <property type="entry name" value="PROLIGOPTASE"/>
</dbReference>
<dbReference type="Proteomes" id="UP000466307">
    <property type="component" value="Unassembled WGS sequence"/>
</dbReference>
<comment type="caution">
    <text evidence="8">The sequence shown here is derived from an EMBL/GenBank/DDBJ whole genome shotgun (WGS) entry which is preliminary data.</text>
</comment>
<keyword evidence="4" id="KW-0720">Serine protease</keyword>
<evidence type="ECO:0000259" key="6">
    <source>
        <dbReference type="Pfam" id="PF00326"/>
    </source>
</evidence>
<evidence type="ECO:0000256" key="4">
    <source>
        <dbReference type="ARBA" id="ARBA00022825"/>
    </source>
</evidence>
<reference evidence="8 9" key="1">
    <citation type="submission" date="2020-01" db="EMBL/GenBank/DDBJ databases">
        <title>Investigation of new actinobacteria for the biodesulphurisation of diesel fuel.</title>
        <authorList>
            <person name="Athi Narayanan S.M."/>
        </authorList>
    </citation>
    <scope>NUCLEOTIDE SEQUENCE [LARGE SCALE GENOMIC DNA]</scope>
    <source>
        <strain evidence="8 9">213E</strain>
    </source>
</reference>
<dbReference type="GO" id="GO:0006508">
    <property type="term" value="P:proteolysis"/>
    <property type="evidence" value="ECO:0007669"/>
    <property type="project" value="UniProtKB-KW"/>
</dbReference>
<dbReference type="Pfam" id="PF00326">
    <property type="entry name" value="Peptidase_S9"/>
    <property type="match status" value="1"/>
</dbReference>
<proteinExistence type="inferred from homology"/>
<dbReference type="Pfam" id="PF02897">
    <property type="entry name" value="Peptidase_S9_N"/>
    <property type="match status" value="1"/>
</dbReference>
<evidence type="ECO:0000313" key="8">
    <source>
        <dbReference type="EMBL" id="NDK89219.1"/>
    </source>
</evidence>
<feature type="compositionally biased region" description="Polar residues" evidence="5">
    <location>
        <begin position="28"/>
        <end position="40"/>
    </location>
</feature>
<dbReference type="Gene3D" id="2.130.10.120">
    <property type="entry name" value="Prolyl oligopeptidase, N-terminal domain"/>
    <property type="match status" value="1"/>
</dbReference>
<dbReference type="PANTHER" id="PTHR11757:SF19">
    <property type="entry name" value="PROLYL ENDOPEPTIDASE-LIKE"/>
    <property type="match status" value="1"/>
</dbReference>
<keyword evidence="9" id="KW-1185">Reference proteome</keyword>
<organism evidence="8 9">
    <name type="scientific">Gordonia desulfuricans</name>
    <dbReference type="NCBI Taxonomy" id="89051"/>
    <lineage>
        <taxon>Bacteria</taxon>
        <taxon>Bacillati</taxon>
        <taxon>Actinomycetota</taxon>
        <taxon>Actinomycetes</taxon>
        <taxon>Mycobacteriales</taxon>
        <taxon>Gordoniaceae</taxon>
        <taxon>Gordonia</taxon>
    </lineage>
</organism>
<evidence type="ECO:0000256" key="5">
    <source>
        <dbReference type="SAM" id="MobiDB-lite"/>
    </source>
</evidence>
<evidence type="ECO:0000256" key="3">
    <source>
        <dbReference type="ARBA" id="ARBA00022801"/>
    </source>
</evidence>
<dbReference type="EMBL" id="JAADZU010000014">
    <property type="protein sequence ID" value="NDK89219.1"/>
    <property type="molecule type" value="Genomic_DNA"/>
</dbReference>
<evidence type="ECO:0000313" key="9">
    <source>
        <dbReference type="Proteomes" id="UP000466307"/>
    </source>
</evidence>
<accession>A0A7K3LLU7</accession>
<protein>
    <submittedName>
        <fullName evidence="8">S9 family peptidase</fullName>
    </submittedName>
</protein>
<evidence type="ECO:0000259" key="7">
    <source>
        <dbReference type="Pfam" id="PF02897"/>
    </source>
</evidence>
<feature type="domain" description="Peptidase S9A N-terminal" evidence="7">
    <location>
        <begin position="50"/>
        <end position="473"/>
    </location>
</feature>
<dbReference type="InterPro" id="IPR001375">
    <property type="entry name" value="Peptidase_S9_cat"/>
</dbReference>
<keyword evidence="2" id="KW-0645">Protease</keyword>